<evidence type="ECO:0000256" key="2">
    <source>
        <dbReference type="ARBA" id="ARBA00049106"/>
    </source>
</evidence>
<evidence type="ECO:0000313" key="4">
    <source>
        <dbReference type="Proteomes" id="UP000237222"/>
    </source>
</evidence>
<accession>A0A2S4HK02</accession>
<name>A0A2S4HK02_9GAMM</name>
<dbReference type="Pfam" id="PF04075">
    <property type="entry name" value="F420H2_quin_red"/>
    <property type="match status" value="1"/>
</dbReference>
<dbReference type="InterPro" id="IPR004378">
    <property type="entry name" value="F420H2_quin_Rdtase"/>
</dbReference>
<reference evidence="3" key="1">
    <citation type="submission" date="2018-01" db="EMBL/GenBank/DDBJ databases">
        <authorList>
            <person name="Yu X.-D."/>
        </authorList>
    </citation>
    <scope>NUCLEOTIDE SEQUENCE</scope>
    <source>
        <strain evidence="3">ZX-21</strain>
    </source>
</reference>
<dbReference type="RefSeq" id="WP_103683084.1">
    <property type="nucleotide sequence ID" value="NZ_PQGG01000007.1"/>
</dbReference>
<dbReference type="GO" id="GO:0070967">
    <property type="term" value="F:coenzyme F420 binding"/>
    <property type="evidence" value="ECO:0007669"/>
    <property type="project" value="TreeGrafter"/>
</dbReference>
<dbReference type="OrthoDB" id="9179360at2"/>
<comment type="catalytic activity">
    <reaction evidence="2">
        <text>oxidized coenzyme F420-(gamma-L-Glu)(n) + a quinol + H(+) = reduced coenzyme F420-(gamma-L-Glu)(n) + a quinone</text>
        <dbReference type="Rhea" id="RHEA:39663"/>
        <dbReference type="Rhea" id="RHEA-COMP:12939"/>
        <dbReference type="Rhea" id="RHEA-COMP:14378"/>
        <dbReference type="ChEBI" id="CHEBI:15378"/>
        <dbReference type="ChEBI" id="CHEBI:24646"/>
        <dbReference type="ChEBI" id="CHEBI:132124"/>
        <dbReference type="ChEBI" id="CHEBI:133980"/>
        <dbReference type="ChEBI" id="CHEBI:139511"/>
    </reaction>
</comment>
<organism evidence="3 4">
    <name type="scientific">Zhongshania marina</name>
    <dbReference type="NCBI Taxonomy" id="2304603"/>
    <lineage>
        <taxon>Bacteria</taxon>
        <taxon>Pseudomonadati</taxon>
        <taxon>Pseudomonadota</taxon>
        <taxon>Gammaproteobacteria</taxon>
        <taxon>Cellvibrionales</taxon>
        <taxon>Spongiibacteraceae</taxon>
        <taxon>Zhongshania</taxon>
    </lineage>
</organism>
<dbReference type="Gene3D" id="2.30.110.10">
    <property type="entry name" value="Electron Transport, Fmn-binding Protein, Chain A"/>
    <property type="match status" value="1"/>
</dbReference>
<protein>
    <submittedName>
        <fullName evidence="3">Nitroreductase family deazaflavin-dependent oxidoreductase</fullName>
    </submittedName>
</protein>
<dbReference type="PANTHER" id="PTHR39428:SF3">
    <property type="entry name" value="DEAZAFLAVIN-DEPENDENT NITROREDUCTASE"/>
    <property type="match status" value="1"/>
</dbReference>
<dbReference type="PANTHER" id="PTHR39428">
    <property type="entry name" value="F420H(2)-DEPENDENT QUINONE REDUCTASE RV1261C"/>
    <property type="match status" value="1"/>
</dbReference>
<comment type="similarity">
    <text evidence="1">Belongs to the F420H(2)-dependent quinone reductase family.</text>
</comment>
<evidence type="ECO:0000313" key="3">
    <source>
        <dbReference type="EMBL" id="POP54322.1"/>
    </source>
</evidence>
<evidence type="ECO:0000256" key="1">
    <source>
        <dbReference type="ARBA" id="ARBA00008710"/>
    </source>
</evidence>
<dbReference type="InterPro" id="IPR012349">
    <property type="entry name" value="Split_barrel_FMN-bd"/>
</dbReference>
<dbReference type="AlphaFoldDB" id="A0A2S4HK02"/>
<dbReference type="GO" id="GO:0005886">
    <property type="term" value="C:plasma membrane"/>
    <property type="evidence" value="ECO:0007669"/>
    <property type="project" value="TreeGrafter"/>
</dbReference>
<dbReference type="GO" id="GO:0016491">
    <property type="term" value="F:oxidoreductase activity"/>
    <property type="evidence" value="ECO:0007669"/>
    <property type="project" value="InterPro"/>
</dbReference>
<dbReference type="Proteomes" id="UP000237222">
    <property type="component" value="Unassembled WGS sequence"/>
</dbReference>
<dbReference type="NCBIfam" id="TIGR00026">
    <property type="entry name" value="hi_GC_TIGR00026"/>
    <property type="match status" value="1"/>
</dbReference>
<gene>
    <name evidence="3" type="ORF">C0068_03390</name>
</gene>
<sequence>MPNKLDYVKTRREDVDEIPLKWQRLIQRVMKHYTRFNVWVYKKSGGRLLKNFPGGYPICIVGMTGRKSGARREIALIHLPWGENKLLVASQGGMEKHPQWYFNIAATPEIDIMVRGVTQSYLACQASDEEKRELWPHLLSLYPDFDEYQARTDRDIPVFICKPR</sequence>
<proteinExistence type="inferred from homology"/>
<comment type="caution">
    <text evidence="3">The sequence shown here is derived from an EMBL/GenBank/DDBJ whole genome shotgun (WGS) entry which is preliminary data.</text>
</comment>
<dbReference type="EMBL" id="PQGG01000007">
    <property type="protein sequence ID" value="POP54322.1"/>
    <property type="molecule type" value="Genomic_DNA"/>
</dbReference>